<dbReference type="Proteomes" id="UP000094527">
    <property type="component" value="Unassembled WGS sequence"/>
</dbReference>
<evidence type="ECO:0000313" key="2">
    <source>
        <dbReference type="Proteomes" id="UP000094527"/>
    </source>
</evidence>
<reference evidence="1 2" key="1">
    <citation type="journal article" date="2016" name="Genome Biol. Evol.">
        <title>Gene Family Evolution Reflects Adaptation to Soil Environmental Stressors in the Genome of the Collembolan Orchesella cincta.</title>
        <authorList>
            <person name="Faddeeva-Vakhrusheva A."/>
            <person name="Derks M.F."/>
            <person name="Anvar S.Y."/>
            <person name="Agamennone V."/>
            <person name="Suring W."/>
            <person name="Smit S."/>
            <person name="van Straalen N.M."/>
            <person name="Roelofs D."/>
        </authorList>
    </citation>
    <scope>NUCLEOTIDE SEQUENCE [LARGE SCALE GENOMIC DNA]</scope>
    <source>
        <tissue evidence="1">Mixed pool</tissue>
    </source>
</reference>
<accession>A0A1D2MXC3</accession>
<dbReference type="AlphaFoldDB" id="A0A1D2MXC3"/>
<keyword evidence="2" id="KW-1185">Reference proteome</keyword>
<gene>
    <name evidence="1" type="ORF">Ocin01_08992</name>
</gene>
<protein>
    <submittedName>
        <fullName evidence="1">Uncharacterized protein</fullName>
    </submittedName>
</protein>
<comment type="caution">
    <text evidence="1">The sequence shown here is derived from an EMBL/GenBank/DDBJ whole genome shotgun (WGS) entry which is preliminary data.</text>
</comment>
<organism evidence="1 2">
    <name type="scientific">Orchesella cincta</name>
    <name type="common">Springtail</name>
    <name type="synonym">Podura cincta</name>
    <dbReference type="NCBI Taxonomy" id="48709"/>
    <lineage>
        <taxon>Eukaryota</taxon>
        <taxon>Metazoa</taxon>
        <taxon>Ecdysozoa</taxon>
        <taxon>Arthropoda</taxon>
        <taxon>Hexapoda</taxon>
        <taxon>Collembola</taxon>
        <taxon>Entomobryomorpha</taxon>
        <taxon>Entomobryoidea</taxon>
        <taxon>Orchesellidae</taxon>
        <taxon>Orchesellinae</taxon>
        <taxon>Orchesella</taxon>
    </lineage>
</organism>
<proteinExistence type="predicted"/>
<dbReference type="EMBL" id="LJIJ01000420">
    <property type="protein sequence ID" value="ODM97686.1"/>
    <property type="molecule type" value="Genomic_DNA"/>
</dbReference>
<evidence type="ECO:0000313" key="1">
    <source>
        <dbReference type="EMBL" id="ODM97686.1"/>
    </source>
</evidence>
<sequence>MENHNLHNMVCYRWNPPTLCSCMYFGLPTSLSYSHCQRKIGGTHAQDTFCYRQGGTENVSNETESKRFTDMRVLDPGQSEKEGLKREYGTWSISAATTSE</sequence>
<name>A0A1D2MXC3_ORCCI</name>